<evidence type="ECO:0000259" key="7">
    <source>
        <dbReference type="Pfam" id="PF03633"/>
    </source>
</evidence>
<evidence type="ECO:0000313" key="10">
    <source>
        <dbReference type="Proteomes" id="UP000255467"/>
    </source>
</evidence>
<dbReference type="InterPro" id="IPR012341">
    <property type="entry name" value="6hp_glycosidase-like_sf"/>
</dbReference>
<name>A0A379JKV5_9NOCA</name>
<dbReference type="EC" id="2.4.1.230" evidence="9"/>
<dbReference type="STRING" id="1406858.GCA_000710895_00922"/>
<dbReference type="InterPro" id="IPR008928">
    <property type="entry name" value="6-hairpin_glycosidase_sf"/>
</dbReference>
<dbReference type="SUPFAM" id="SSF74650">
    <property type="entry name" value="Galactose mutarotase-like"/>
    <property type="match status" value="1"/>
</dbReference>
<dbReference type="InterPro" id="IPR005194">
    <property type="entry name" value="Glyco_hydro_65_C"/>
</dbReference>
<dbReference type="InterPro" id="IPR011013">
    <property type="entry name" value="Gal_mutarotase_sf_dom"/>
</dbReference>
<dbReference type="InterPro" id="IPR037018">
    <property type="entry name" value="GH65_N"/>
</dbReference>
<dbReference type="GO" id="GO:0033831">
    <property type="term" value="F:kojibiose phosphorylase activity"/>
    <property type="evidence" value="ECO:0007669"/>
    <property type="project" value="UniProtKB-EC"/>
</dbReference>
<evidence type="ECO:0000256" key="4">
    <source>
        <dbReference type="PIRSR" id="PIRSR036289-51"/>
    </source>
</evidence>
<dbReference type="PIRSF" id="PIRSF036289">
    <property type="entry name" value="Glycosyl_hydrolase_malt_phosph"/>
    <property type="match status" value="1"/>
</dbReference>
<dbReference type="Pfam" id="PF03633">
    <property type="entry name" value="Glyco_hydro_65C"/>
    <property type="match status" value="1"/>
</dbReference>
<keyword evidence="2" id="KW-0378">Hydrolase</keyword>
<feature type="domain" description="Glycoside hydrolase family 65 central catalytic" evidence="6">
    <location>
        <begin position="328"/>
        <end position="680"/>
    </location>
</feature>
<dbReference type="Pfam" id="PF03636">
    <property type="entry name" value="Glyco_hydro_65N"/>
    <property type="match status" value="1"/>
</dbReference>
<dbReference type="GO" id="GO:0030246">
    <property type="term" value="F:carbohydrate binding"/>
    <property type="evidence" value="ECO:0007669"/>
    <property type="project" value="InterPro"/>
</dbReference>
<accession>A0A379JKV5</accession>
<dbReference type="Gene3D" id="2.60.420.10">
    <property type="entry name" value="Maltose phosphorylase, domain 3"/>
    <property type="match status" value="1"/>
</dbReference>
<sequence>MTAPDPGFEIAPWHLRWQGLDLDALHRTESIFALSNGHIGLRGTLEEGEPVGTPGTYLNGFHEKRTLPYAEAGYGYPEEGQTVVNVTDGKIVRLLVDDEPMDLRYGTTIAHERILDFRSGTLRRSTVWESPTGRRVRIHSERLVSFTERALAVVHYEVEPLDADLELVVQSDLLVNEPISVPRDDPRLAAALDRPLAADFATARDHSATLCHHTRRSGLRMAAAMNHELAVAVTPRCEIYAEDDLARLTIAVDLARGDRVRLTKYLAYGWSSRRSTPALRAQVEAALAAGMETGWETLRQRQRDFLDAYWADADIEIDGDPELQQAVRFALFHVLQAGARGENRAIPAKGLTGTGYDGHAFWDTETFVLPVFTYTMPVVARDALRWRHSTLDRAREHARRLGQPGVMFPWRTIDGAEGSGYWPTGTAAVHVNADIAHAVVRYVAATGDERFERDLGVELLVETARLWDGIGHEDGAGGFRIAGVTGPDEYSALADDNLYTNLMARRNLDAAAAACARHPDIARELGVDADETARWRDRAARMLVPHNDELGVHEQSAGFTHYARWDFAATPPEHYPLLLNYPYFALYRKQVIKQADLTLAMYLCPDEFTAEQKRRNFDYYEALTVRDSSLSAAAQAVLAAEVGHLSLAYDYCVEAALTDLHDLHGNVGSGLHIASLAGTWLGCVGGFGGLRDHDGEISFAPALPDELERIAFRLVWRGRRLSVEIHDHVATYTLRSGDPLRLTHHGTGFRLAEEPRSFPIPKGARVPRPAVPSGREPYRRQRAARS</sequence>
<keyword evidence="10" id="KW-1185">Reference proteome</keyword>
<keyword evidence="2" id="KW-0326">Glycosidase</keyword>
<dbReference type="Gene3D" id="1.50.10.10">
    <property type="match status" value="1"/>
</dbReference>
<dbReference type="Pfam" id="PF03632">
    <property type="entry name" value="Glyco_hydro_65m"/>
    <property type="match status" value="1"/>
</dbReference>
<organism evidence="9 10">
    <name type="scientific">Nocardia otitidiscaviarum</name>
    <dbReference type="NCBI Taxonomy" id="1823"/>
    <lineage>
        <taxon>Bacteria</taxon>
        <taxon>Bacillati</taxon>
        <taxon>Actinomycetota</taxon>
        <taxon>Actinomycetes</taxon>
        <taxon>Mycobacteriales</taxon>
        <taxon>Nocardiaceae</taxon>
        <taxon>Nocardia</taxon>
    </lineage>
</organism>
<evidence type="ECO:0000256" key="5">
    <source>
        <dbReference type="SAM" id="MobiDB-lite"/>
    </source>
</evidence>
<evidence type="ECO:0000313" key="9">
    <source>
        <dbReference type="EMBL" id="SUD48986.1"/>
    </source>
</evidence>
<dbReference type="RefSeq" id="WP_039818746.1">
    <property type="nucleotide sequence ID" value="NZ_UGRY01000006.1"/>
</dbReference>
<feature type="domain" description="Glycoside hydrolase family 65 C-terminal" evidence="7">
    <location>
        <begin position="690"/>
        <end position="750"/>
    </location>
</feature>
<protein>
    <submittedName>
        <fullName evidence="9">Kojibiose phosphorylase</fullName>
        <ecNumber evidence="9">2.4.1.230</ecNumber>
    </submittedName>
</protein>
<dbReference type="InterPro" id="IPR005196">
    <property type="entry name" value="Glyco_hydro_65_N"/>
</dbReference>
<feature type="binding site" evidence="4">
    <location>
        <begin position="362"/>
        <end position="363"/>
    </location>
    <ligand>
        <name>substrate</name>
    </ligand>
</feature>
<dbReference type="PANTHER" id="PTHR11051">
    <property type="entry name" value="GLYCOSYL HYDROLASE-RELATED"/>
    <property type="match status" value="1"/>
</dbReference>
<dbReference type="InterPro" id="IPR017045">
    <property type="entry name" value="Malt_Pase/Glycosyl_Hdrlase"/>
</dbReference>
<proteinExistence type="inferred from homology"/>
<dbReference type="Proteomes" id="UP000255467">
    <property type="component" value="Unassembled WGS sequence"/>
</dbReference>
<dbReference type="OrthoDB" id="9816160at2"/>
<dbReference type="EMBL" id="UGRY01000006">
    <property type="protein sequence ID" value="SUD48986.1"/>
    <property type="molecule type" value="Genomic_DNA"/>
</dbReference>
<evidence type="ECO:0000259" key="6">
    <source>
        <dbReference type="Pfam" id="PF03632"/>
    </source>
</evidence>
<dbReference type="AlphaFoldDB" id="A0A379JKV5"/>
<dbReference type="SUPFAM" id="SSF48208">
    <property type="entry name" value="Six-hairpin glycosidases"/>
    <property type="match status" value="1"/>
</dbReference>
<dbReference type="Gene3D" id="2.70.98.40">
    <property type="entry name" value="Glycoside hydrolase, family 65, N-terminal domain"/>
    <property type="match status" value="1"/>
</dbReference>
<evidence type="ECO:0000256" key="3">
    <source>
        <dbReference type="PIRSR" id="PIRSR036289-50"/>
    </source>
</evidence>
<dbReference type="GO" id="GO:0005975">
    <property type="term" value="P:carbohydrate metabolic process"/>
    <property type="evidence" value="ECO:0007669"/>
    <property type="project" value="InterPro"/>
</dbReference>
<reference evidence="9 10" key="1">
    <citation type="submission" date="2018-06" db="EMBL/GenBank/DDBJ databases">
        <authorList>
            <consortium name="Pathogen Informatics"/>
            <person name="Doyle S."/>
        </authorList>
    </citation>
    <scope>NUCLEOTIDE SEQUENCE [LARGE SCALE GENOMIC DNA]</scope>
    <source>
        <strain evidence="9 10">NCTC1934</strain>
    </source>
</reference>
<evidence type="ECO:0000256" key="2">
    <source>
        <dbReference type="ARBA" id="ARBA00023295"/>
    </source>
</evidence>
<evidence type="ECO:0000259" key="8">
    <source>
        <dbReference type="Pfam" id="PF03636"/>
    </source>
</evidence>
<evidence type="ECO:0000256" key="1">
    <source>
        <dbReference type="ARBA" id="ARBA00006768"/>
    </source>
</evidence>
<feature type="binding site" evidence="4">
    <location>
        <begin position="593"/>
        <end position="594"/>
    </location>
    <ligand>
        <name>substrate</name>
    </ligand>
</feature>
<comment type="similarity">
    <text evidence="1">Belongs to the glycosyl hydrolase 65 family.</text>
</comment>
<dbReference type="GO" id="GO:0004553">
    <property type="term" value="F:hydrolase activity, hydrolyzing O-glycosyl compounds"/>
    <property type="evidence" value="ECO:0007669"/>
    <property type="project" value="TreeGrafter"/>
</dbReference>
<feature type="region of interest" description="Disordered" evidence="5">
    <location>
        <begin position="754"/>
        <end position="786"/>
    </location>
</feature>
<dbReference type="PANTHER" id="PTHR11051:SF13">
    <property type="entry name" value="GLYCOSYL TRANSFERASE"/>
    <property type="match status" value="1"/>
</dbReference>
<keyword evidence="9" id="KW-0808">Transferase</keyword>
<dbReference type="InterPro" id="IPR005195">
    <property type="entry name" value="Glyco_hydro_65_M"/>
</dbReference>
<gene>
    <name evidence="9" type="primary">kojP_2</name>
    <name evidence="9" type="ORF">NCTC1934_06335</name>
</gene>
<feature type="domain" description="Glycoside hydrolase family 65 N-terminal" evidence="8">
    <location>
        <begin position="17"/>
        <end position="271"/>
    </location>
</feature>
<keyword evidence="9" id="KW-0328">Glycosyltransferase</keyword>
<feature type="active site" description="Proton donor" evidence="3">
    <location>
        <position position="489"/>
    </location>
</feature>